<dbReference type="InterPro" id="IPR044231">
    <property type="entry name" value="SP1/SPL1"/>
</dbReference>
<proteinExistence type="predicted"/>
<keyword evidence="10 12" id="KW-1133">Transmembrane helix</keyword>
<evidence type="ECO:0000256" key="11">
    <source>
        <dbReference type="ARBA" id="ARBA00023136"/>
    </source>
</evidence>
<dbReference type="InterPro" id="IPR022170">
    <property type="entry name" value="MUL1-like"/>
</dbReference>
<evidence type="ECO:0000256" key="2">
    <source>
        <dbReference type="ARBA" id="ARBA00004141"/>
    </source>
</evidence>
<keyword evidence="15" id="KW-1185">Reference proteome</keyword>
<evidence type="ECO:0000256" key="1">
    <source>
        <dbReference type="ARBA" id="ARBA00000900"/>
    </source>
</evidence>
<dbReference type="RefSeq" id="WP_271634404.1">
    <property type="nucleotide sequence ID" value="NZ_CP094970.1"/>
</dbReference>
<keyword evidence="5 12" id="KW-0812">Transmembrane</keyword>
<dbReference type="GO" id="GO:0061630">
    <property type="term" value="F:ubiquitin protein ligase activity"/>
    <property type="evidence" value="ECO:0007669"/>
    <property type="project" value="UniProtKB-EC"/>
</dbReference>
<dbReference type="GO" id="GO:0016020">
    <property type="term" value="C:membrane"/>
    <property type="evidence" value="ECO:0007669"/>
    <property type="project" value="UniProtKB-SubCell"/>
</dbReference>
<evidence type="ECO:0000256" key="6">
    <source>
        <dbReference type="ARBA" id="ARBA00022723"/>
    </source>
</evidence>
<keyword evidence="7" id="KW-0863">Zinc-finger</keyword>
<comment type="catalytic activity">
    <reaction evidence="1">
        <text>S-ubiquitinyl-[E2 ubiquitin-conjugating enzyme]-L-cysteine + [acceptor protein]-L-lysine = [E2 ubiquitin-conjugating enzyme]-L-cysteine + N(6)-ubiquitinyl-[acceptor protein]-L-lysine.</text>
        <dbReference type="EC" id="2.3.2.27"/>
    </reaction>
</comment>
<keyword evidence="8" id="KW-0833">Ubl conjugation pathway</keyword>
<keyword evidence="9" id="KW-0862">Zinc</keyword>
<keyword evidence="6" id="KW-0479">Metal-binding</keyword>
<organism evidence="14 15">
    <name type="scientific">Solicola gregarius</name>
    <dbReference type="NCBI Taxonomy" id="2908642"/>
    <lineage>
        <taxon>Bacteria</taxon>
        <taxon>Bacillati</taxon>
        <taxon>Actinomycetota</taxon>
        <taxon>Actinomycetes</taxon>
        <taxon>Propionibacteriales</taxon>
        <taxon>Nocardioidaceae</taxon>
        <taxon>Solicola</taxon>
    </lineage>
</organism>
<dbReference type="PANTHER" id="PTHR47568">
    <property type="match status" value="1"/>
</dbReference>
<feature type="domain" description="E3 Ubiquitin ligase MUL1-like" evidence="13">
    <location>
        <begin position="94"/>
        <end position="256"/>
    </location>
</feature>
<evidence type="ECO:0000256" key="3">
    <source>
        <dbReference type="ARBA" id="ARBA00012483"/>
    </source>
</evidence>
<dbReference type="GO" id="GO:0008270">
    <property type="term" value="F:zinc ion binding"/>
    <property type="evidence" value="ECO:0007669"/>
    <property type="project" value="UniProtKB-KW"/>
</dbReference>
<evidence type="ECO:0000256" key="10">
    <source>
        <dbReference type="ARBA" id="ARBA00022989"/>
    </source>
</evidence>
<keyword evidence="11 12" id="KW-0472">Membrane</keyword>
<evidence type="ECO:0000256" key="8">
    <source>
        <dbReference type="ARBA" id="ARBA00022786"/>
    </source>
</evidence>
<evidence type="ECO:0000313" key="15">
    <source>
        <dbReference type="Proteomes" id="UP001164390"/>
    </source>
</evidence>
<dbReference type="AlphaFoldDB" id="A0AA46THR8"/>
<dbReference type="PANTHER" id="PTHR47568:SF2">
    <property type="entry name" value="E3 UBIQUITIN-PROTEIN LIGASE SP1-RELATED"/>
    <property type="match status" value="1"/>
</dbReference>
<evidence type="ECO:0000256" key="5">
    <source>
        <dbReference type="ARBA" id="ARBA00022692"/>
    </source>
</evidence>
<dbReference type="Proteomes" id="UP001164390">
    <property type="component" value="Chromosome"/>
</dbReference>
<protein>
    <recommendedName>
        <fullName evidence="3">RING-type E3 ubiquitin transferase</fullName>
        <ecNumber evidence="3">2.3.2.27</ecNumber>
    </recommendedName>
</protein>
<name>A0AA46THR8_9ACTN</name>
<reference evidence="14" key="1">
    <citation type="submission" date="2022-01" db="EMBL/GenBank/DDBJ databases">
        <title>Nocardioidaceae gen. sp. A5X3R13.</title>
        <authorList>
            <person name="Lopez Marin M.A."/>
            <person name="Uhlik O."/>
        </authorList>
    </citation>
    <scope>NUCLEOTIDE SEQUENCE</scope>
    <source>
        <strain evidence="14">A5X3R13</strain>
    </source>
</reference>
<dbReference type="Pfam" id="PF12483">
    <property type="entry name" value="GIDE"/>
    <property type="match status" value="1"/>
</dbReference>
<gene>
    <name evidence="14" type="ORF">L0C25_00420</name>
</gene>
<evidence type="ECO:0000256" key="4">
    <source>
        <dbReference type="ARBA" id="ARBA00022679"/>
    </source>
</evidence>
<evidence type="ECO:0000313" key="14">
    <source>
        <dbReference type="EMBL" id="UYM05587.1"/>
    </source>
</evidence>
<sequence>MWVVGVILIGVAGFCGYSVYTSRKSIQRMTSTETVTAKDLVALRAAAVAAGSEGAFSQVVEVKGVVRIGPGGPLSAQLTDTKCAWHRHKVERKYRETYRDNDGDRRTRTKTETMTSHRTQDPFYVEDSTGRVLVRPKVIVDTPKKVLDEFEEPKADQAPKEGGLLATVASMAKDAFDDENTIGFRRREWVLTDGARVYVLGEASDRDGELIVGAPADGAKQLITTRTEDEVSEEHGKQGALFTIGGAVAGVAGVVVLAIALVQAL</sequence>
<evidence type="ECO:0000256" key="9">
    <source>
        <dbReference type="ARBA" id="ARBA00022833"/>
    </source>
</evidence>
<dbReference type="EC" id="2.3.2.27" evidence="3"/>
<evidence type="ECO:0000256" key="12">
    <source>
        <dbReference type="SAM" id="Phobius"/>
    </source>
</evidence>
<dbReference type="EMBL" id="CP094970">
    <property type="protein sequence ID" value="UYM05587.1"/>
    <property type="molecule type" value="Genomic_DNA"/>
</dbReference>
<dbReference type="KEGG" id="sgrg:L0C25_00420"/>
<evidence type="ECO:0000256" key="7">
    <source>
        <dbReference type="ARBA" id="ARBA00022771"/>
    </source>
</evidence>
<dbReference type="GO" id="GO:0016567">
    <property type="term" value="P:protein ubiquitination"/>
    <property type="evidence" value="ECO:0007669"/>
    <property type="project" value="InterPro"/>
</dbReference>
<keyword evidence="4" id="KW-0808">Transferase</keyword>
<feature type="transmembrane region" description="Helical" evidence="12">
    <location>
        <begin position="240"/>
        <end position="262"/>
    </location>
</feature>
<evidence type="ECO:0000259" key="13">
    <source>
        <dbReference type="Pfam" id="PF12483"/>
    </source>
</evidence>
<comment type="subcellular location">
    <subcellularLocation>
        <location evidence="2">Membrane</location>
        <topology evidence="2">Multi-pass membrane protein</topology>
    </subcellularLocation>
</comment>
<accession>A0AA46THR8</accession>